<dbReference type="GeneID" id="98647927"/>
<sequence>MSVELPAYVMSRNEYNEESASMIRNCFDSERAEAIIQNQYPKSPQAAELELRHRGLVTSVTDYRQSTDRYFESKTIDFERELRDLQEFTGQTGFTADDIDNMAARLAVREYLNCTAHAAKANRISYQEQDQRFRNLESVEAE</sequence>
<dbReference type="RefSeq" id="WP_002647469.1">
    <property type="nucleotide sequence ID" value="NZ_CP042910.1"/>
</dbReference>
<protein>
    <submittedName>
        <fullName evidence="1">Uncharacterized protein</fullName>
    </submittedName>
</protein>
<dbReference type="EMBL" id="CP042910">
    <property type="protein sequence ID" value="QEG17533.1"/>
    <property type="molecule type" value="Genomic_DNA"/>
</dbReference>
<evidence type="ECO:0000313" key="1">
    <source>
        <dbReference type="EMBL" id="QEG17533.1"/>
    </source>
</evidence>
<dbReference type="Proteomes" id="UP000322887">
    <property type="component" value="Chromosome"/>
</dbReference>
<organism evidence="1 2">
    <name type="scientific">Gimesia maris</name>
    <dbReference type="NCBI Taxonomy" id="122"/>
    <lineage>
        <taxon>Bacteria</taxon>
        <taxon>Pseudomonadati</taxon>
        <taxon>Planctomycetota</taxon>
        <taxon>Planctomycetia</taxon>
        <taxon>Planctomycetales</taxon>
        <taxon>Planctomycetaceae</taxon>
        <taxon>Gimesia</taxon>
    </lineage>
</organism>
<keyword evidence="2" id="KW-1185">Reference proteome</keyword>
<proteinExistence type="predicted"/>
<gene>
    <name evidence="1" type="ORF">GmarT_34150</name>
</gene>
<accession>A0ABX5YPJ2</accession>
<evidence type="ECO:0000313" key="2">
    <source>
        <dbReference type="Proteomes" id="UP000322887"/>
    </source>
</evidence>
<name>A0ABX5YPJ2_9PLAN</name>
<reference evidence="1 2" key="1">
    <citation type="submission" date="2019-08" db="EMBL/GenBank/DDBJ databases">
        <title>Deep-cultivation of Planctomycetes and their phenomic and genomic characterization uncovers novel biology.</title>
        <authorList>
            <person name="Wiegand S."/>
            <person name="Jogler M."/>
            <person name="Boedeker C."/>
            <person name="Pinto D."/>
            <person name="Vollmers J."/>
            <person name="Rivas-Marin E."/>
            <person name="Kohn T."/>
            <person name="Peeters S.H."/>
            <person name="Heuer A."/>
            <person name="Rast P."/>
            <person name="Oberbeckmann S."/>
            <person name="Bunk B."/>
            <person name="Jeske O."/>
            <person name="Meyerdierks A."/>
            <person name="Storesund J.E."/>
            <person name="Kallscheuer N."/>
            <person name="Luecker S."/>
            <person name="Lage O.M."/>
            <person name="Pohl T."/>
            <person name="Merkel B.J."/>
            <person name="Hornburger P."/>
            <person name="Mueller R.-W."/>
            <person name="Bruemmer F."/>
            <person name="Labrenz M."/>
            <person name="Spormann A.M."/>
            <person name="Op den Camp H."/>
            <person name="Overmann J."/>
            <person name="Amann R."/>
            <person name="Jetten M.S.M."/>
            <person name="Mascher T."/>
            <person name="Medema M.H."/>
            <person name="Devos D.P."/>
            <person name="Kaster A.-K."/>
            <person name="Ovreas L."/>
            <person name="Rohde M."/>
            <person name="Galperin M.Y."/>
            <person name="Jogler C."/>
        </authorList>
    </citation>
    <scope>NUCLEOTIDE SEQUENCE [LARGE SCALE GENOMIC DNA]</scope>
    <source>
        <strain evidence="1 2">DSM 8797</strain>
    </source>
</reference>